<evidence type="ECO:0000313" key="4">
    <source>
        <dbReference type="Proteomes" id="UP001231370"/>
    </source>
</evidence>
<dbReference type="Pfam" id="PF00395">
    <property type="entry name" value="SLH"/>
    <property type="match status" value="1"/>
</dbReference>
<feature type="chain" id="PRO_5046665435" evidence="1">
    <location>
        <begin position="20"/>
        <end position="107"/>
    </location>
</feature>
<dbReference type="PROSITE" id="PS51272">
    <property type="entry name" value="SLH"/>
    <property type="match status" value="1"/>
</dbReference>
<keyword evidence="1" id="KW-0732">Signal</keyword>
<evidence type="ECO:0000256" key="1">
    <source>
        <dbReference type="SAM" id="SignalP"/>
    </source>
</evidence>
<reference evidence="3 4" key="1">
    <citation type="submission" date="2023-01" db="EMBL/GenBank/DDBJ databases">
        <title>Novel diversity within Roseofilum (Cyanobacteria; Desertifilaceae) from marine benthic mats with descriptions of four novel species.</title>
        <authorList>
            <person name="Wang Y."/>
            <person name="Berthold D.E."/>
            <person name="Hu J."/>
            <person name="Lefler F.W."/>
            <person name="Laughinghouse H.D. IV."/>
        </authorList>
    </citation>
    <scope>NUCLEOTIDE SEQUENCE [LARGE SCALE GENOMIC DNA]</scope>
    <source>
        <strain evidence="3 4">BLCC-M91</strain>
    </source>
</reference>
<keyword evidence="4" id="KW-1185">Reference proteome</keyword>
<protein>
    <submittedName>
        <fullName evidence="3">S-layer homology domain-containing protein</fullName>
    </submittedName>
</protein>
<proteinExistence type="predicted"/>
<dbReference type="InterPro" id="IPR001119">
    <property type="entry name" value="SLH_dom"/>
</dbReference>
<evidence type="ECO:0000313" key="3">
    <source>
        <dbReference type="EMBL" id="MDJ1178305.1"/>
    </source>
</evidence>
<dbReference type="EMBL" id="JAQPOK010000041">
    <property type="protein sequence ID" value="MDJ1178305.1"/>
    <property type="molecule type" value="Genomic_DNA"/>
</dbReference>
<dbReference type="RefSeq" id="WP_347179452.1">
    <property type="nucleotide sequence ID" value="NZ_JAQPOK010000041.1"/>
</dbReference>
<accession>A0ABT7BGJ6</accession>
<sequence>MVIALAICGAILLPQSIQAHTSSLVPANSSQLENTPDISQLIAQRYYRDVVPTDWYFQALQSLVDRYGVIPTPDPDDSLERFRPNQPVTRAEFASVLNQALDIISSR</sequence>
<evidence type="ECO:0000259" key="2">
    <source>
        <dbReference type="PROSITE" id="PS51272"/>
    </source>
</evidence>
<gene>
    <name evidence="3" type="ORF">PJF56_05470</name>
</gene>
<dbReference type="Proteomes" id="UP001231370">
    <property type="component" value="Unassembled WGS sequence"/>
</dbReference>
<comment type="caution">
    <text evidence="3">The sequence shown here is derived from an EMBL/GenBank/DDBJ whole genome shotgun (WGS) entry which is preliminary data.</text>
</comment>
<feature type="signal peptide" evidence="1">
    <location>
        <begin position="1"/>
        <end position="19"/>
    </location>
</feature>
<name>A0ABT7BGJ6_9CYAN</name>
<organism evidence="3 4">
    <name type="scientific">Roseofilum halophilum BLCC-M91</name>
    <dbReference type="NCBI Taxonomy" id="3022259"/>
    <lineage>
        <taxon>Bacteria</taxon>
        <taxon>Bacillati</taxon>
        <taxon>Cyanobacteriota</taxon>
        <taxon>Cyanophyceae</taxon>
        <taxon>Desertifilales</taxon>
        <taxon>Desertifilaceae</taxon>
        <taxon>Roseofilum</taxon>
        <taxon>Roseofilum halophilum</taxon>
    </lineage>
</organism>
<feature type="domain" description="SLH" evidence="2">
    <location>
        <begin position="43"/>
        <end position="107"/>
    </location>
</feature>